<evidence type="ECO:0000256" key="4">
    <source>
        <dbReference type="ARBA" id="ARBA00022695"/>
    </source>
</evidence>
<evidence type="ECO:0000259" key="7">
    <source>
        <dbReference type="Pfam" id="PF00483"/>
    </source>
</evidence>
<dbReference type="RefSeq" id="WP_094206368.1">
    <property type="nucleotide sequence ID" value="NZ_NDYC01000043.1"/>
</dbReference>
<comment type="catalytic activity">
    <reaction evidence="5 6">
        <text>alpha-D-glucose 1-phosphate + UTP + H(+) = UDP-alpha-D-glucose + diphosphate</text>
        <dbReference type="Rhea" id="RHEA:19889"/>
        <dbReference type="ChEBI" id="CHEBI:15378"/>
        <dbReference type="ChEBI" id="CHEBI:33019"/>
        <dbReference type="ChEBI" id="CHEBI:46398"/>
        <dbReference type="ChEBI" id="CHEBI:58601"/>
        <dbReference type="ChEBI" id="CHEBI:58885"/>
        <dbReference type="EC" id="2.7.7.9"/>
    </reaction>
</comment>
<dbReference type="AlphaFoldDB" id="A0A233V2F1"/>
<dbReference type="InterPro" id="IPR005835">
    <property type="entry name" value="NTP_transferase_dom"/>
</dbReference>
<dbReference type="GO" id="GO:0003983">
    <property type="term" value="F:UTP:glucose-1-phosphate uridylyltransferase activity"/>
    <property type="evidence" value="ECO:0007669"/>
    <property type="project" value="UniProtKB-EC"/>
</dbReference>
<keyword evidence="4 6" id="KW-0548">Nucleotidyltransferase</keyword>
<dbReference type="CDD" id="cd02541">
    <property type="entry name" value="UGPase_prokaryotic"/>
    <property type="match status" value="1"/>
</dbReference>
<accession>A0A233V2F1</accession>
<comment type="similarity">
    <text evidence="1 6">Belongs to the UDPGP type 2 family.</text>
</comment>
<gene>
    <name evidence="8" type="ORF">B9N49_08690</name>
</gene>
<comment type="caution">
    <text evidence="8">The sequence shown here is derived from an EMBL/GenBank/DDBJ whole genome shotgun (WGS) entry which is preliminary data.</text>
</comment>
<reference evidence="9" key="1">
    <citation type="submission" date="2017-04" db="EMBL/GenBank/DDBJ databases">
        <title>Finegoldia magna isolated from orthopedic joint implant-associated infections.</title>
        <authorList>
            <person name="Bjorklund S."/>
            <person name="Bruggemann H."/>
            <person name="Jensen A."/>
            <person name="Hellmark B."/>
            <person name="Soderquist B."/>
        </authorList>
    </citation>
    <scope>NUCLEOTIDE SEQUENCE [LARGE SCALE GENOMIC DNA]</scope>
    <source>
        <strain evidence="9">CCUG 54800</strain>
    </source>
</reference>
<name>A0A233V2F1_FINMA</name>
<evidence type="ECO:0000256" key="6">
    <source>
        <dbReference type="RuleBase" id="RU361259"/>
    </source>
</evidence>
<dbReference type="GO" id="GO:0006011">
    <property type="term" value="P:UDP-alpha-D-glucose metabolic process"/>
    <property type="evidence" value="ECO:0007669"/>
    <property type="project" value="InterPro"/>
</dbReference>
<sequence length="287" mass="32514">MKIRKAVIPAAGFGTRMLPASKSVPKEMLPIYDKPTLHHIVKEVVDSGITDILIIISKDKGSIEDYFDVNFELEYELNKKSSEISREIHELSKMANIYTIRQKKKNGLGDAIKYAESFVGDEPFAILLGDDIIYNTSDEIPCIKQMADIYEKKESPVLGVQEVSWDDVDKYGIVNGVKTSDRITEVESLVEKPSREEATTNLAILGRYIVTPDIFPILHETKPGKNNEIQLTDALNKLAEKRKMIAYDFIGKRYDVGNKLGFVKATVDFALHDDKIKDELLEFLREK</sequence>
<proteinExistence type="inferred from homology"/>
<dbReference type="Gene3D" id="3.90.550.10">
    <property type="entry name" value="Spore Coat Polysaccharide Biosynthesis Protein SpsA, Chain A"/>
    <property type="match status" value="1"/>
</dbReference>
<evidence type="ECO:0000256" key="5">
    <source>
        <dbReference type="ARBA" id="ARBA00048128"/>
    </source>
</evidence>
<feature type="domain" description="Nucleotidyl transferase" evidence="7">
    <location>
        <begin position="5"/>
        <end position="267"/>
    </location>
</feature>
<dbReference type="InterPro" id="IPR029044">
    <property type="entry name" value="Nucleotide-diphossugar_trans"/>
</dbReference>
<evidence type="ECO:0000256" key="2">
    <source>
        <dbReference type="ARBA" id="ARBA00012415"/>
    </source>
</evidence>
<dbReference type="Proteomes" id="UP000215413">
    <property type="component" value="Unassembled WGS sequence"/>
</dbReference>
<evidence type="ECO:0000256" key="1">
    <source>
        <dbReference type="ARBA" id="ARBA00006890"/>
    </source>
</evidence>
<dbReference type="PANTHER" id="PTHR43197">
    <property type="entry name" value="UTP--GLUCOSE-1-PHOSPHATE URIDYLYLTRANSFERASE"/>
    <property type="match status" value="1"/>
</dbReference>
<protein>
    <recommendedName>
        <fullName evidence="2 6">UTP--glucose-1-phosphate uridylyltransferase</fullName>
        <ecNumber evidence="2 6">2.7.7.9</ecNumber>
    </recommendedName>
    <alternativeName>
        <fullName evidence="6">UDP-glucose pyrophosphorylase</fullName>
    </alternativeName>
</protein>
<dbReference type="Pfam" id="PF00483">
    <property type="entry name" value="NTP_transferase"/>
    <property type="match status" value="1"/>
</dbReference>
<dbReference type="PANTHER" id="PTHR43197:SF1">
    <property type="entry name" value="UTP--GLUCOSE-1-PHOSPHATE URIDYLYLTRANSFERASE"/>
    <property type="match status" value="1"/>
</dbReference>
<evidence type="ECO:0000313" key="9">
    <source>
        <dbReference type="Proteomes" id="UP000215413"/>
    </source>
</evidence>
<dbReference type="EC" id="2.7.7.9" evidence="2 6"/>
<evidence type="ECO:0000256" key="3">
    <source>
        <dbReference type="ARBA" id="ARBA00022679"/>
    </source>
</evidence>
<dbReference type="InterPro" id="IPR005771">
    <property type="entry name" value="GalU_uridylyltTrfase_bac/arc"/>
</dbReference>
<dbReference type="SUPFAM" id="SSF53448">
    <property type="entry name" value="Nucleotide-diphospho-sugar transferases"/>
    <property type="match status" value="1"/>
</dbReference>
<organism evidence="8 9">
    <name type="scientific">Finegoldia magna</name>
    <name type="common">Peptostreptococcus magnus</name>
    <dbReference type="NCBI Taxonomy" id="1260"/>
    <lineage>
        <taxon>Bacteria</taxon>
        <taxon>Bacillati</taxon>
        <taxon>Bacillota</taxon>
        <taxon>Tissierellia</taxon>
        <taxon>Tissierellales</taxon>
        <taxon>Peptoniphilaceae</taxon>
        <taxon>Finegoldia</taxon>
    </lineage>
</organism>
<keyword evidence="3 6" id="KW-0808">Transferase</keyword>
<dbReference type="EMBL" id="NDYC01000043">
    <property type="protein sequence ID" value="OXZ26569.1"/>
    <property type="molecule type" value="Genomic_DNA"/>
</dbReference>
<dbReference type="NCBIfam" id="TIGR01099">
    <property type="entry name" value="galU"/>
    <property type="match status" value="1"/>
</dbReference>
<evidence type="ECO:0000313" key="8">
    <source>
        <dbReference type="EMBL" id="OXZ26569.1"/>
    </source>
</evidence>